<dbReference type="EMBL" id="PJQY01000316">
    <property type="protein sequence ID" value="PQQ13123.1"/>
    <property type="molecule type" value="Genomic_DNA"/>
</dbReference>
<reference evidence="1 2" key="1">
    <citation type="submission" date="2018-02" db="EMBL/GenBank/DDBJ databases">
        <title>Draft genome of wild Prunus yedoensis var. nudiflora.</title>
        <authorList>
            <person name="Baek S."/>
            <person name="Kim J.-H."/>
            <person name="Choi K."/>
            <person name="Kim G.-B."/>
            <person name="Cho A."/>
            <person name="Jang H."/>
            <person name="Shin C.-H."/>
            <person name="Yu H.-J."/>
            <person name="Mun J.-H."/>
        </authorList>
    </citation>
    <scope>NUCLEOTIDE SEQUENCE [LARGE SCALE GENOMIC DNA]</scope>
    <source>
        <strain evidence="2">cv. Jeju island</strain>
        <tissue evidence="1">Leaf</tissue>
    </source>
</reference>
<sequence>MPVPVQEYVFGFQVPIDDSQRVEVLEGDEDLGGEEADSSEGEAVEGLAKEEVVEVAVGAVVDEEAGVVGDVDAGVECGEERVVEHGEDLGLGADMAELLGGEGVLVDDLEGEGGGVWVIAVVVAEAAEEDTA</sequence>
<gene>
    <name evidence="1" type="ORF">Pyn_19789</name>
</gene>
<dbReference type="Proteomes" id="UP000250321">
    <property type="component" value="Unassembled WGS sequence"/>
</dbReference>
<protein>
    <submittedName>
        <fullName evidence="1">Uncharacterized protein</fullName>
    </submittedName>
</protein>
<proteinExistence type="predicted"/>
<dbReference type="AlphaFoldDB" id="A0A314Z3A0"/>
<keyword evidence="2" id="KW-1185">Reference proteome</keyword>
<comment type="caution">
    <text evidence="1">The sequence shown here is derived from an EMBL/GenBank/DDBJ whole genome shotgun (WGS) entry which is preliminary data.</text>
</comment>
<evidence type="ECO:0000313" key="1">
    <source>
        <dbReference type="EMBL" id="PQQ13123.1"/>
    </source>
</evidence>
<name>A0A314Z3A0_PRUYE</name>
<organism evidence="1 2">
    <name type="scientific">Prunus yedoensis var. nudiflora</name>
    <dbReference type="NCBI Taxonomy" id="2094558"/>
    <lineage>
        <taxon>Eukaryota</taxon>
        <taxon>Viridiplantae</taxon>
        <taxon>Streptophyta</taxon>
        <taxon>Embryophyta</taxon>
        <taxon>Tracheophyta</taxon>
        <taxon>Spermatophyta</taxon>
        <taxon>Magnoliopsida</taxon>
        <taxon>eudicotyledons</taxon>
        <taxon>Gunneridae</taxon>
        <taxon>Pentapetalae</taxon>
        <taxon>rosids</taxon>
        <taxon>fabids</taxon>
        <taxon>Rosales</taxon>
        <taxon>Rosaceae</taxon>
        <taxon>Amygdaloideae</taxon>
        <taxon>Amygdaleae</taxon>
        <taxon>Prunus</taxon>
    </lineage>
</organism>
<accession>A0A314Z3A0</accession>
<evidence type="ECO:0000313" key="2">
    <source>
        <dbReference type="Proteomes" id="UP000250321"/>
    </source>
</evidence>